<keyword evidence="3 5" id="KW-1133">Transmembrane helix</keyword>
<feature type="domain" description="EamA" evidence="6">
    <location>
        <begin position="147"/>
        <end position="290"/>
    </location>
</feature>
<proteinExistence type="predicted"/>
<evidence type="ECO:0000256" key="3">
    <source>
        <dbReference type="ARBA" id="ARBA00022989"/>
    </source>
</evidence>
<dbReference type="Pfam" id="PF00892">
    <property type="entry name" value="EamA"/>
    <property type="match status" value="2"/>
</dbReference>
<sequence length="292" mass="32534">MEENVNKGIKYMLIASFLFALMGVAAKELSNTLSSIEVVFFRNVFGVFFILFSIYKSPLKQLGGKFWLLIFRGTAGFIALLFFFYNIANIPLGEAMTFSKTSTIFTALLAYFFLKEQIGFKGWIGVFIGFIGILFITEFDGSSLEKTDFLGILSGVGAALAYTSIRELRKYYDSRAIVLSFMTVGTILPLILMIISEFYTNPNLDFMLGTFVLPQSKDWIFIVLLGIFSTYAQIFMTKAYSFAKAGIIGTVSYSNIVFSIILGLFMGDAFPSFIIVLGIILIVFSGILVSKK</sequence>
<dbReference type="PANTHER" id="PTHR22911">
    <property type="entry name" value="ACYL-MALONYL CONDENSING ENZYME-RELATED"/>
    <property type="match status" value="1"/>
</dbReference>
<keyword evidence="2 5" id="KW-0812">Transmembrane</keyword>
<evidence type="ECO:0000256" key="5">
    <source>
        <dbReference type="SAM" id="Phobius"/>
    </source>
</evidence>
<comment type="subcellular location">
    <subcellularLocation>
        <location evidence="1">Membrane</location>
        <topology evidence="1">Multi-pass membrane protein</topology>
    </subcellularLocation>
</comment>
<feature type="transmembrane region" description="Helical" evidence="5">
    <location>
        <begin position="177"/>
        <end position="199"/>
    </location>
</feature>
<dbReference type="Proteomes" id="UP000305417">
    <property type="component" value="Unassembled WGS sequence"/>
</dbReference>
<organism evidence="7 8">
    <name type="scientific">Aliarcobacter cibarius</name>
    <dbReference type="NCBI Taxonomy" id="255507"/>
    <lineage>
        <taxon>Bacteria</taxon>
        <taxon>Pseudomonadati</taxon>
        <taxon>Campylobacterota</taxon>
        <taxon>Epsilonproteobacteria</taxon>
        <taxon>Campylobacterales</taxon>
        <taxon>Arcobacteraceae</taxon>
        <taxon>Aliarcobacter</taxon>
    </lineage>
</organism>
<protein>
    <submittedName>
        <fullName evidence="7">DMT family transporter</fullName>
    </submittedName>
</protein>
<accession>A0ABY2V5U0</accession>
<evidence type="ECO:0000313" key="7">
    <source>
        <dbReference type="EMBL" id="TLS99963.1"/>
    </source>
</evidence>
<dbReference type="SUPFAM" id="SSF103481">
    <property type="entry name" value="Multidrug resistance efflux transporter EmrE"/>
    <property type="match status" value="2"/>
</dbReference>
<feature type="transmembrane region" description="Helical" evidence="5">
    <location>
        <begin position="272"/>
        <end position="290"/>
    </location>
</feature>
<dbReference type="InterPro" id="IPR037185">
    <property type="entry name" value="EmrE-like"/>
</dbReference>
<feature type="transmembrane region" description="Helical" evidence="5">
    <location>
        <begin position="219"/>
        <end position="235"/>
    </location>
</feature>
<feature type="domain" description="EamA" evidence="6">
    <location>
        <begin position="7"/>
        <end position="137"/>
    </location>
</feature>
<feature type="transmembrane region" description="Helical" evidence="5">
    <location>
        <begin position="36"/>
        <end position="54"/>
    </location>
</feature>
<name>A0ABY2V5U0_9BACT</name>
<evidence type="ECO:0000256" key="1">
    <source>
        <dbReference type="ARBA" id="ARBA00004141"/>
    </source>
</evidence>
<feature type="transmembrane region" description="Helical" evidence="5">
    <location>
        <begin position="149"/>
        <end position="165"/>
    </location>
</feature>
<gene>
    <name evidence="7" type="ORF">FE247_05395</name>
</gene>
<reference evidence="7 8" key="1">
    <citation type="submission" date="2019-05" db="EMBL/GenBank/DDBJ databases">
        <title>Arcobacter cibarius and Arcobacter thereius providing challenges in identification an antibiotic susceptibility and Quinolone resistance.</title>
        <authorList>
            <person name="Busch A."/>
            <person name="Hanel I."/>
            <person name="Hotzel H."/>
            <person name="Tomaso H."/>
        </authorList>
    </citation>
    <scope>NUCLEOTIDE SEQUENCE [LARGE SCALE GENOMIC DNA]</scope>
    <source>
        <strain evidence="7 8">16CS0831-2</strain>
    </source>
</reference>
<feature type="transmembrane region" description="Helical" evidence="5">
    <location>
        <begin position="97"/>
        <end position="113"/>
    </location>
</feature>
<evidence type="ECO:0000313" key="8">
    <source>
        <dbReference type="Proteomes" id="UP000305417"/>
    </source>
</evidence>
<feature type="transmembrane region" description="Helical" evidence="5">
    <location>
        <begin position="120"/>
        <end position="137"/>
    </location>
</feature>
<feature type="transmembrane region" description="Helical" evidence="5">
    <location>
        <begin position="247"/>
        <end position="266"/>
    </location>
</feature>
<keyword evidence="4 5" id="KW-0472">Membrane</keyword>
<keyword evidence="8" id="KW-1185">Reference proteome</keyword>
<dbReference type="InterPro" id="IPR000620">
    <property type="entry name" value="EamA_dom"/>
</dbReference>
<dbReference type="Gene3D" id="1.10.3730.20">
    <property type="match status" value="1"/>
</dbReference>
<evidence type="ECO:0000256" key="2">
    <source>
        <dbReference type="ARBA" id="ARBA00022692"/>
    </source>
</evidence>
<feature type="transmembrane region" description="Helical" evidence="5">
    <location>
        <begin position="66"/>
        <end position="85"/>
    </location>
</feature>
<dbReference type="EMBL" id="VBUC01000009">
    <property type="protein sequence ID" value="TLS99963.1"/>
    <property type="molecule type" value="Genomic_DNA"/>
</dbReference>
<comment type="caution">
    <text evidence="7">The sequence shown here is derived from an EMBL/GenBank/DDBJ whole genome shotgun (WGS) entry which is preliminary data.</text>
</comment>
<evidence type="ECO:0000256" key="4">
    <source>
        <dbReference type="ARBA" id="ARBA00023136"/>
    </source>
</evidence>
<dbReference type="PANTHER" id="PTHR22911:SF6">
    <property type="entry name" value="SOLUTE CARRIER FAMILY 35 MEMBER G1"/>
    <property type="match status" value="1"/>
</dbReference>
<evidence type="ECO:0000259" key="6">
    <source>
        <dbReference type="Pfam" id="PF00892"/>
    </source>
</evidence>
<dbReference type="RefSeq" id="WP_138108716.1">
    <property type="nucleotide sequence ID" value="NZ_JANJGI010000009.1"/>
</dbReference>